<dbReference type="Proteomes" id="UP000003172">
    <property type="component" value="Unassembled WGS sequence"/>
</dbReference>
<evidence type="ECO:0008006" key="3">
    <source>
        <dbReference type="Google" id="ProtNLM"/>
    </source>
</evidence>
<evidence type="ECO:0000313" key="2">
    <source>
        <dbReference type="Proteomes" id="UP000003172"/>
    </source>
</evidence>
<name>I4FNK0_MICAE</name>
<dbReference type="HOGENOM" id="CLU_2826288_0_0_3"/>
<accession>I4FNK0</accession>
<reference evidence="1 2" key="1">
    <citation type="submission" date="2012-04" db="EMBL/GenBank/DDBJ databases">
        <authorList>
            <person name="Genoscope - CEA"/>
        </authorList>
    </citation>
    <scope>NUCLEOTIDE SEQUENCE [LARGE SCALE GENOMIC DNA]</scope>
    <source>
        <strain evidence="1 2">9717</strain>
    </source>
</reference>
<evidence type="ECO:0000313" key="1">
    <source>
        <dbReference type="EMBL" id="CCH97225.1"/>
    </source>
</evidence>
<organism evidence="1 2">
    <name type="scientific">Microcystis aeruginosa PCC 9717</name>
    <dbReference type="NCBI Taxonomy" id="1160286"/>
    <lineage>
        <taxon>Bacteria</taxon>
        <taxon>Bacillati</taxon>
        <taxon>Cyanobacteriota</taxon>
        <taxon>Cyanophyceae</taxon>
        <taxon>Oscillatoriophycideae</taxon>
        <taxon>Chroococcales</taxon>
        <taxon>Microcystaceae</taxon>
        <taxon>Microcystis</taxon>
    </lineage>
</organism>
<comment type="caution">
    <text evidence="1">The sequence shown here is derived from an EMBL/GenBank/DDBJ whole genome shotgun (WGS) entry which is preliminary data.</text>
</comment>
<protein>
    <recommendedName>
        <fullName evidence="3">Type II restriction endonuclease</fullName>
    </recommendedName>
</protein>
<dbReference type="RefSeq" id="WP_002759684.1">
    <property type="nucleotide sequence ID" value="NZ_HE972703.1"/>
</dbReference>
<proteinExistence type="predicted"/>
<dbReference type="EMBL" id="CAII01000233">
    <property type="protein sequence ID" value="CCH97225.1"/>
    <property type="molecule type" value="Genomic_DNA"/>
</dbReference>
<gene>
    <name evidence="1" type="ORF">MICAB_3080004</name>
</gene>
<sequence length="66" mass="7768">MKTEIFSPRQGLNKAFLRVKPNLCQVEKFQVFLHTKTMIGEFNVLENGRDNPQKLLLNHVKSRRND</sequence>
<dbReference type="AlphaFoldDB" id="I4FNK0"/>